<accession>A0A7X6MZT0</accession>
<dbReference type="Proteomes" id="UP000522720">
    <property type="component" value="Unassembled WGS sequence"/>
</dbReference>
<dbReference type="AlphaFoldDB" id="A0A7X6MZT0"/>
<dbReference type="EMBL" id="JAAXPR010000015">
    <property type="protein sequence ID" value="NKZ20813.1"/>
    <property type="molecule type" value="Genomic_DNA"/>
</dbReference>
<evidence type="ECO:0000313" key="2">
    <source>
        <dbReference type="Proteomes" id="UP000522720"/>
    </source>
</evidence>
<organism evidence="1 2">
    <name type="scientific">Streptococcus ovuberis</name>
    <dbReference type="NCBI Taxonomy" id="1936207"/>
    <lineage>
        <taxon>Bacteria</taxon>
        <taxon>Bacillati</taxon>
        <taxon>Bacillota</taxon>
        <taxon>Bacilli</taxon>
        <taxon>Lactobacillales</taxon>
        <taxon>Streptococcaceae</taxon>
        <taxon>Streptococcus</taxon>
    </lineage>
</organism>
<reference evidence="1 2" key="1">
    <citation type="submission" date="2020-04" db="EMBL/GenBank/DDBJ databases">
        <title>MicrobeNet Type strains.</title>
        <authorList>
            <person name="Nicholson A.C."/>
        </authorList>
    </citation>
    <scope>NUCLEOTIDE SEQUENCE [LARGE SCALE GENOMIC DNA]</scope>
    <source>
        <strain evidence="1 2">CCUG 69612</strain>
    </source>
</reference>
<evidence type="ECO:0000313" key="1">
    <source>
        <dbReference type="EMBL" id="NKZ20813.1"/>
    </source>
</evidence>
<protein>
    <submittedName>
        <fullName evidence="1">Uncharacterized protein</fullName>
    </submittedName>
</protein>
<sequence>MNKRIYQAKLAIEKDENEVIKLFFLIFILQTKENVVQILDGIVTLGHSAESRAFCQIVL</sequence>
<dbReference type="RefSeq" id="WP_168549557.1">
    <property type="nucleotide sequence ID" value="NZ_JAAXPR010000015.1"/>
</dbReference>
<name>A0A7X6MZT0_9STRE</name>
<keyword evidence="2" id="KW-1185">Reference proteome</keyword>
<comment type="caution">
    <text evidence="1">The sequence shown here is derived from an EMBL/GenBank/DDBJ whole genome shotgun (WGS) entry which is preliminary data.</text>
</comment>
<proteinExistence type="predicted"/>
<gene>
    <name evidence="1" type="ORF">HF992_08225</name>
</gene>